<proteinExistence type="predicted"/>
<protein>
    <submittedName>
        <fullName evidence="2">Uncharacterized protein</fullName>
    </submittedName>
</protein>
<evidence type="ECO:0000256" key="1">
    <source>
        <dbReference type="SAM" id="MobiDB-lite"/>
    </source>
</evidence>
<evidence type="ECO:0000313" key="2">
    <source>
        <dbReference type="EMBL" id="DAD22026.1"/>
    </source>
</evidence>
<accession>A0A822XSZ1</accession>
<reference evidence="2 3" key="1">
    <citation type="journal article" date="2020" name="Mol. Biol. Evol.">
        <title>Distinct Expression and Methylation Patterns for Genes with Different Fates following a Single Whole-Genome Duplication in Flowering Plants.</title>
        <authorList>
            <person name="Shi T."/>
            <person name="Rahmani R.S."/>
            <person name="Gugger P.F."/>
            <person name="Wang M."/>
            <person name="Li H."/>
            <person name="Zhang Y."/>
            <person name="Li Z."/>
            <person name="Wang Q."/>
            <person name="Van de Peer Y."/>
            <person name="Marchal K."/>
            <person name="Chen J."/>
        </authorList>
    </citation>
    <scope>NUCLEOTIDE SEQUENCE [LARGE SCALE GENOMIC DNA]</scope>
    <source>
        <tissue evidence="2">Leaf</tissue>
    </source>
</reference>
<gene>
    <name evidence="2" type="ORF">HUJ06_023489</name>
</gene>
<evidence type="ECO:0000313" key="3">
    <source>
        <dbReference type="Proteomes" id="UP000607653"/>
    </source>
</evidence>
<keyword evidence="3" id="KW-1185">Reference proteome</keyword>
<dbReference type="AlphaFoldDB" id="A0A822XSZ1"/>
<organism evidence="2 3">
    <name type="scientific">Nelumbo nucifera</name>
    <name type="common">Sacred lotus</name>
    <dbReference type="NCBI Taxonomy" id="4432"/>
    <lineage>
        <taxon>Eukaryota</taxon>
        <taxon>Viridiplantae</taxon>
        <taxon>Streptophyta</taxon>
        <taxon>Embryophyta</taxon>
        <taxon>Tracheophyta</taxon>
        <taxon>Spermatophyta</taxon>
        <taxon>Magnoliopsida</taxon>
        <taxon>Proteales</taxon>
        <taxon>Nelumbonaceae</taxon>
        <taxon>Nelumbo</taxon>
    </lineage>
</organism>
<feature type="region of interest" description="Disordered" evidence="1">
    <location>
        <begin position="14"/>
        <end position="34"/>
    </location>
</feature>
<name>A0A822XSZ1_NELNU</name>
<dbReference type="Proteomes" id="UP000607653">
    <property type="component" value="Unassembled WGS sequence"/>
</dbReference>
<sequence>MQVVLICRCDDRTGENARGRRNRERGGREERERE</sequence>
<dbReference type="EMBL" id="DUZY01000001">
    <property type="protein sequence ID" value="DAD22026.1"/>
    <property type="molecule type" value="Genomic_DNA"/>
</dbReference>
<comment type="caution">
    <text evidence="2">The sequence shown here is derived from an EMBL/GenBank/DDBJ whole genome shotgun (WGS) entry which is preliminary data.</text>
</comment>